<evidence type="ECO:0000256" key="1">
    <source>
        <dbReference type="SAM" id="MobiDB-lite"/>
    </source>
</evidence>
<feature type="compositionally biased region" description="Low complexity" evidence="1">
    <location>
        <begin position="342"/>
        <end position="359"/>
    </location>
</feature>
<evidence type="ECO:0000313" key="3">
    <source>
        <dbReference type="Proteomes" id="UP001148614"/>
    </source>
</evidence>
<feature type="compositionally biased region" description="Acidic residues" evidence="1">
    <location>
        <begin position="425"/>
        <end position="436"/>
    </location>
</feature>
<feature type="compositionally biased region" description="Acidic residues" evidence="1">
    <location>
        <begin position="459"/>
        <end position="470"/>
    </location>
</feature>
<reference evidence="2" key="1">
    <citation type="submission" date="2022-07" db="EMBL/GenBank/DDBJ databases">
        <title>Genome Sequence of Xylaria arbuscula.</title>
        <authorList>
            <person name="Buettner E."/>
        </authorList>
    </citation>
    <scope>NUCLEOTIDE SEQUENCE</scope>
    <source>
        <strain evidence="2">VT107</strain>
    </source>
</reference>
<name>A0A9W8NJ86_9PEZI</name>
<gene>
    <name evidence="2" type="ORF">NPX13_g2892</name>
</gene>
<feature type="compositionally biased region" description="Polar residues" evidence="1">
    <location>
        <begin position="147"/>
        <end position="160"/>
    </location>
</feature>
<accession>A0A9W8NJ86</accession>
<dbReference type="Proteomes" id="UP001148614">
    <property type="component" value="Unassembled WGS sequence"/>
</dbReference>
<evidence type="ECO:0000313" key="2">
    <source>
        <dbReference type="EMBL" id="KAJ3577671.1"/>
    </source>
</evidence>
<feature type="region of interest" description="Disordered" evidence="1">
    <location>
        <begin position="319"/>
        <end position="364"/>
    </location>
</feature>
<proteinExistence type="predicted"/>
<protein>
    <submittedName>
        <fullName evidence="2">Uncharacterized protein</fullName>
    </submittedName>
</protein>
<feature type="compositionally biased region" description="Basic and acidic residues" evidence="1">
    <location>
        <begin position="413"/>
        <end position="424"/>
    </location>
</feature>
<feature type="region of interest" description="Disordered" evidence="1">
    <location>
        <begin position="145"/>
        <end position="164"/>
    </location>
</feature>
<comment type="caution">
    <text evidence="2">The sequence shown here is derived from an EMBL/GenBank/DDBJ whole genome shotgun (WGS) entry which is preliminary data.</text>
</comment>
<keyword evidence="3" id="KW-1185">Reference proteome</keyword>
<dbReference type="AlphaFoldDB" id="A0A9W8NJ86"/>
<organism evidence="2 3">
    <name type="scientific">Xylaria arbuscula</name>
    <dbReference type="NCBI Taxonomy" id="114810"/>
    <lineage>
        <taxon>Eukaryota</taxon>
        <taxon>Fungi</taxon>
        <taxon>Dikarya</taxon>
        <taxon>Ascomycota</taxon>
        <taxon>Pezizomycotina</taxon>
        <taxon>Sordariomycetes</taxon>
        <taxon>Xylariomycetidae</taxon>
        <taxon>Xylariales</taxon>
        <taxon>Xylariaceae</taxon>
        <taxon>Xylaria</taxon>
    </lineage>
</organism>
<feature type="compositionally biased region" description="Basic and acidic residues" evidence="1">
    <location>
        <begin position="326"/>
        <end position="341"/>
    </location>
</feature>
<feature type="region of interest" description="Disordered" evidence="1">
    <location>
        <begin position="413"/>
        <end position="476"/>
    </location>
</feature>
<sequence length="526" mass="58550">MSSRGQGAAQGSRDTTPQPPSQKNDSKDQDHTLGKLLLPKNLHLTAVRPFYMYRCTYGKAIRESISLDIPITPYYSPSRKNIIIEFPGILKFEFASNGNGDWEHVVDHLRGLANLIETERDQAKKSSAASRESITAQPWPPAFANINDITMNRNGSNATAGQGMAGNKAIEAMEEEQKKLKSRIEMVEQRLNYWLKDFGTHEQLKTDIRFLQHRMDSQSQSEANAGRLIKELQKSMQEMKDKIEPMVPKNHERWAQPNLVPFNPNPASSYTNCLSSLMDRTLSNGYCGPLMCGNLPEPVPLVNGSRPFSVANPFQSQTYPYGLENVHNDPQNKGKGKEGQQEQKVNNSNSPSVPSTSTTMPYSIPATSAQYPPVYSNLDKRFSVTDTSVLNALAALHAAVEECQLNKDQSHALKAKEEQNHDEEGSGEDEGWDESPSDGGWGPNNDWGESTIDSGWYEGEAEEAEEEERVDSDAKRNLIDFGCPYGDKLVVKEEEFGNEELASDTSEISQTSIVYRLVADAHGSLW</sequence>
<dbReference type="EMBL" id="JANPWZ010000328">
    <property type="protein sequence ID" value="KAJ3577671.1"/>
    <property type="molecule type" value="Genomic_DNA"/>
</dbReference>
<feature type="region of interest" description="Disordered" evidence="1">
    <location>
        <begin position="1"/>
        <end position="31"/>
    </location>
</feature>